<dbReference type="Pfam" id="PF25073">
    <property type="entry name" value="DUF7797"/>
    <property type="match status" value="1"/>
</dbReference>
<gene>
    <name evidence="3" type="ORF">GUJ93_ZPchr0006g45128</name>
</gene>
<evidence type="ECO:0000256" key="1">
    <source>
        <dbReference type="SAM" id="MobiDB-lite"/>
    </source>
</evidence>
<sequence length="133" mass="14618">MRGGRKRRRVELGRVAEIVMVLAAAGEARGGRAPTAAERALTAEARERLLGAVVAGTGAGLRPRELFPREAVRALVEDLGLSRSRDPADMGYRPHRASIAERILLTKRKRQQQTSGERQFMRGSSASLELWES</sequence>
<accession>A0A8J5TC50</accession>
<dbReference type="PANTHER" id="PTHR47527">
    <property type="entry name" value="RING/FYVE/PHD ZINC FINGER SUPERFAMILY PROTEIN"/>
    <property type="match status" value="1"/>
</dbReference>
<name>A0A8J5TC50_ZIZPA</name>
<dbReference type="AlphaFoldDB" id="A0A8J5TC50"/>
<evidence type="ECO:0000259" key="2">
    <source>
        <dbReference type="Pfam" id="PF25073"/>
    </source>
</evidence>
<reference evidence="3" key="1">
    <citation type="journal article" date="2021" name="bioRxiv">
        <title>Whole Genome Assembly and Annotation of Northern Wild Rice, Zizania palustris L., Supports a Whole Genome Duplication in the Zizania Genus.</title>
        <authorList>
            <person name="Haas M."/>
            <person name="Kono T."/>
            <person name="Macchietto M."/>
            <person name="Millas R."/>
            <person name="McGilp L."/>
            <person name="Shao M."/>
            <person name="Duquette J."/>
            <person name="Hirsch C.N."/>
            <person name="Kimball J."/>
        </authorList>
    </citation>
    <scope>NUCLEOTIDE SEQUENCE</scope>
    <source>
        <tissue evidence="3">Fresh leaf tissue</tissue>
    </source>
</reference>
<feature type="region of interest" description="Disordered" evidence="1">
    <location>
        <begin position="107"/>
        <end position="133"/>
    </location>
</feature>
<dbReference type="InterPro" id="IPR056699">
    <property type="entry name" value="DUF7797"/>
</dbReference>
<reference evidence="3" key="2">
    <citation type="submission" date="2021-02" db="EMBL/GenBank/DDBJ databases">
        <authorList>
            <person name="Kimball J.A."/>
            <person name="Haas M.W."/>
            <person name="Macchietto M."/>
            <person name="Kono T."/>
            <person name="Duquette J."/>
            <person name="Shao M."/>
        </authorList>
    </citation>
    <scope>NUCLEOTIDE SEQUENCE</scope>
    <source>
        <tissue evidence="3">Fresh leaf tissue</tissue>
    </source>
</reference>
<evidence type="ECO:0000313" key="4">
    <source>
        <dbReference type="Proteomes" id="UP000729402"/>
    </source>
</evidence>
<dbReference type="OrthoDB" id="787137at2759"/>
<organism evidence="3 4">
    <name type="scientific">Zizania palustris</name>
    <name type="common">Northern wild rice</name>
    <dbReference type="NCBI Taxonomy" id="103762"/>
    <lineage>
        <taxon>Eukaryota</taxon>
        <taxon>Viridiplantae</taxon>
        <taxon>Streptophyta</taxon>
        <taxon>Embryophyta</taxon>
        <taxon>Tracheophyta</taxon>
        <taxon>Spermatophyta</taxon>
        <taxon>Magnoliopsida</taxon>
        <taxon>Liliopsida</taxon>
        <taxon>Poales</taxon>
        <taxon>Poaceae</taxon>
        <taxon>BOP clade</taxon>
        <taxon>Oryzoideae</taxon>
        <taxon>Oryzeae</taxon>
        <taxon>Zizaniinae</taxon>
        <taxon>Zizania</taxon>
    </lineage>
</organism>
<dbReference type="Proteomes" id="UP000729402">
    <property type="component" value="Unassembled WGS sequence"/>
</dbReference>
<dbReference type="EMBL" id="JAAALK010000283">
    <property type="protein sequence ID" value="KAG8075774.1"/>
    <property type="molecule type" value="Genomic_DNA"/>
</dbReference>
<protein>
    <recommendedName>
        <fullName evidence="2">DUF7797 domain-containing protein</fullName>
    </recommendedName>
</protein>
<proteinExistence type="predicted"/>
<comment type="caution">
    <text evidence="3">The sequence shown here is derived from an EMBL/GenBank/DDBJ whole genome shotgun (WGS) entry which is preliminary data.</text>
</comment>
<keyword evidence="4" id="KW-1185">Reference proteome</keyword>
<evidence type="ECO:0000313" key="3">
    <source>
        <dbReference type="EMBL" id="KAG8075774.1"/>
    </source>
</evidence>
<feature type="domain" description="DUF7797" evidence="2">
    <location>
        <begin position="5"/>
        <end position="53"/>
    </location>
</feature>
<dbReference type="PANTHER" id="PTHR47527:SF6">
    <property type="entry name" value="OS06G0309000 PROTEIN"/>
    <property type="match status" value="1"/>
</dbReference>
<feature type="compositionally biased region" description="Polar residues" evidence="1">
    <location>
        <begin position="112"/>
        <end position="127"/>
    </location>
</feature>